<dbReference type="Proteomes" id="UP000278036">
    <property type="component" value="Unassembled WGS sequence"/>
</dbReference>
<gene>
    <name evidence="1" type="ORF">D6Z83_15460</name>
    <name evidence="2" type="ORF">EBE87_24665</name>
</gene>
<name>A0A3A9JA10_9PROT</name>
<organism evidence="1 4">
    <name type="scientific">Teichococcus wenyumeiae</name>
    <dbReference type="NCBI Taxonomy" id="2478470"/>
    <lineage>
        <taxon>Bacteria</taxon>
        <taxon>Pseudomonadati</taxon>
        <taxon>Pseudomonadota</taxon>
        <taxon>Alphaproteobacteria</taxon>
        <taxon>Acetobacterales</taxon>
        <taxon>Roseomonadaceae</taxon>
        <taxon>Roseomonas</taxon>
    </lineage>
</organism>
<dbReference type="PANTHER" id="PTHR30528:SF0">
    <property type="entry name" value="CYTOPLASMIC PROTEIN"/>
    <property type="match status" value="1"/>
</dbReference>
<evidence type="ECO:0000313" key="1">
    <source>
        <dbReference type="EMBL" id="RKK03272.1"/>
    </source>
</evidence>
<evidence type="ECO:0000313" key="3">
    <source>
        <dbReference type="Proteomes" id="UP000274097"/>
    </source>
</evidence>
<evidence type="ECO:0000313" key="4">
    <source>
        <dbReference type="Proteomes" id="UP000278036"/>
    </source>
</evidence>
<protein>
    <submittedName>
        <fullName evidence="1">Uncharacterized protein</fullName>
    </submittedName>
</protein>
<dbReference type="EMBL" id="RFLX01000044">
    <property type="protein sequence ID" value="RMI16961.1"/>
    <property type="molecule type" value="Genomic_DNA"/>
</dbReference>
<dbReference type="Pfam" id="PF06224">
    <property type="entry name" value="AlkZ-like"/>
    <property type="match status" value="1"/>
</dbReference>
<sequence length="121" mass="13604">MGVDGPPQSGLGPLALVVSALLQVRALEQDSVEGECYLWPAGTADGQRQPVPWDLRILAPFAPLAWDRRRFEHLWGRPYRFEAHTPPAQREFGYYVMPLFYGDAVIVWANLALVEGQLRSI</sequence>
<dbReference type="PANTHER" id="PTHR30528">
    <property type="entry name" value="CYTOPLASMIC PROTEIN"/>
    <property type="match status" value="1"/>
</dbReference>
<reference evidence="1 4" key="1">
    <citation type="submission" date="2018-09" db="EMBL/GenBank/DDBJ databases">
        <title>Roseomonas sp. nov., isolated from feces of Tibetan antelopes in the Qinghai-Tibet plateau, China.</title>
        <authorList>
            <person name="Tian Z."/>
        </authorList>
    </citation>
    <scope>NUCLEOTIDE SEQUENCE [LARGE SCALE GENOMIC DNA]</scope>
    <source>
        <strain evidence="2 3">Z23</strain>
        <strain evidence="1 4">Z24</strain>
    </source>
</reference>
<dbReference type="InParanoid" id="A0A3A9JA10"/>
<comment type="caution">
    <text evidence="1">The sequence shown here is derived from an EMBL/GenBank/DDBJ whole genome shotgun (WGS) entry which is preliminary data.</text>
</comment>
<evidence type="ECO:0000313" key="2">
    <source>
        <dbReference type="EMBL" id="RMI16961.1"/>
    </source>
</evidence>
<accession>A0A3A9JA10</accession>
<proteinExistence type="predicted"/>
<dbReference type="AlphaFoldDB" id="A0A3A9JA10"/>
<keyword evidence="3" id="KW-1185">Reference proteome</keyword>
<dbReference type="InterPro" id="IPR009351">
    <property type="entry name" value="AlkZ-like"/>
</dbReference>
<dbReference type="Proteomes" id="UP000274097">
    <property type="component" value="Unassembled WGS sequence"/>
</dbReference>
<dbReference type="EMBL" id="RAQU01000095">
    <property type="protein sequence ID" value="RKK03272.1"/>
    <property type="molecule type" value="Genomic_DNA"/>
</dbReference>